<keyword evidence="2" id="KW-1185">Reference proteome</keyword>
<comment type="caution">
    <text evidence="1">The sequence shown here is derived from an EMBL/GenBank/DDBJ whole genome shotgun (WGS) entry which is preliminary data.</text>
</comment>
<organism evidence="1 2">
    <name type="scientific">Microseira wollei NIES-4236</name>
    <dbReference type="NCBI Taxonomy" id="2530354"/>
    <lineage>
        <taxon>Bacteria</taxon>
        <taxon>Bacillati</taxon>
        <taxon>Cyanobacteriota</taxon>
        <taxon>Cyanophyceae</taxon>
        <taxon>Oscillatoriophycideae</taxon>
        <taxon>Aerosakkonematales</taxon>
        <taxon>Aerosakkonemataceae</taxon>
        <taxon>Microseira</taxon>
    </lineage>
</organism>
<name>A0AAV3XFH4_9CYAN</name>
<protein>
    <submittedName>
        <fullName evidence="1">Uncharacterized protein</fullName>
    </submittedName>
</protein>
<reference evidence="1" key="1">
    <citation type="submission" date="2019-10" db="EMBL/GenBank/DDBJ databases">
        <title>Draft genome sequece of Microseira wollei NIES-4236.</title>
        <authorList>
            <person name="Yamaguchi H."/>
            <person name="Suzuki S."/>
            <person name="Kawachi M."/>
        </authorList>
    </citation>
    <scope>NUCLEOTIDE SEQUENCE</scope>
    <source>
        <strain evidence="1">NIES-4236</strain>
    </source>
</reference>
<proteinExistence type="predicted"/>
<dbReference type="RefSeq" id="WP_226586093.1">
    <property type="nucleotide sequence ID" value="NZ_BLAY01000086.1"/>
</dbReference>
<dbReference type="EMBL" id="BLAY01000086">
    <property type="protein sequence ID" value="GET40251.1"/>
    <property type="molecule type" value="Genomic_DNA"/>
</dbReference>
<evidence type="ECO:0000313" key="1">
    <source>
        <dbReference type="EMBL" id="GET40251.1"/>
    </source>
</evidence>
<sequence>MFVSDMTVENWIGNKDEGSLIDNPNWHQIETAIRELDGKTKTLVTLGTDDETYMSIGGGQSGKYVVTVTFDNIKFYTLVDLSKSDEIQALVVGGQESEYPAKMCVDLLRCLLAARTFTESGKLDTLLTWQEDTSLIAA</sequence>
<dbReference type="Pfam" id="PF14430">
    <property type="entry name" value="Imm1"/>
    <property type="match status" value="1"/>
</dbReference>
<evidence type="ECO:0000313" key="2">
    <source>
        <dbReference type="Proteomes" id="UP001050975"/>
    </source>
</evidence>
<dbReference type="AlphaFoldDB" id="A0AAV3XFH4"/>
<dbReference type="InterPro" id="IPR025680">
    <property type="entry name" value="DddI"/>
</dbReference>
<gene>
    <name evidence="1" type="ORF">MiSe_50600</name>
</gene>
<dbReference type="Proteomes" id="UP001050975">
    <property type="component" value="Unassembled WGS sequence"/>
</dbReference>
<accession>A0AAV3XFH4</accession>